<proteinExistence type="predicted"/>
<keyword evidence="6" id="KW-1185">Reference proteome</keyword>
<protein>
    <submittedName>
        <fullName evidence="5">Ser/Thr phosphatase family protein</fullName>
    </submittedName>
</protein>
<evidence type="ECO:0000313" key="6">
    <source>
        <dbReference type="Proteomes" id="UP000005309"/>
    </source>
</evidence>
<feature type="transmembrane region" description="Helical" evidence="3">
    <location>
        <begin position="62"/>
        <end position="89"/>
    </location>
</feature>
<feature type="transmembrane region" description="Helical" evidence="3">
    <location>
        <begin position="6"/>
        <end position="26"/>
    </location>
</feature>
<feature type="transmembrane region" description="Helical" evidence="3">
    <location>
        <begin position="38"/>
        <end position="56"/>
    </location>
</feature>
<evidence type="ECO:0000313" key="5">
    <source>
        <dbReference type="EMBL" id="EEQ48508.1"/>
    </source>
</evidence>
<evidence type="ECO:0000256" key="2">
    <source>
        <dbReference type="ARBA" id="ARBA00022801"/>
    </source>
</evidence>
<dbReference type="GO" id="GO:0016020">
    <property type="term" value="C:membrane"/>
    <property type="evidence" value="ECO:0007669"/>
    <property type="project" value="GOC"/>
</dbReference>
<keyword evidence="3" id="KW-1133">Transmembrane helix</keyword>
<evidence type="ECO:0000259" key="4">
    <source>
        <dbReference type="Pfam" id="PF00149"/>
    </source>
</evidence>
<comment type="caution">
    <text evidence="5">The sequence shown here is derived from an EMBL/GenBank/DDBJ whole genome shotgun (WGS) entry which is preliminary data.</text>
</comment>
<dbReference type="GO" id="GO:0008758">
    <property type="term" value="F:UDP-2,3-diacylglucosamine hydrolase activity"/>
    <property type="evidence" value="ECO:0007669"/>
    <property type="project" value="TreeGrafter"/>
</dbReference>
<keyword evidence="2" id="KW-0378">Hydrolase</keyword>
<feature type="domain" description="Calcineurin-like phosphoesterase" evidence="4">
    <location>
        <begin position="155"/>
        <end position="327"/>
    </location>
</feature>
<dbReference type="OrthoDB" id="9780884at2"/>
<dbReference type="eggNOG" id="COG1408">
    <property type="taxonomic scope" value="Bacteria"/>
</dbReference>
<dbReference type="PANTHER" id="PTHR31302">
    <property type="entry name" value="TRANSMEMBRANE PROTEIN WITH METALLOPHOSPHOESTERASE DOMAIN-RELATED"/>
    <property type="match status" value="1"/>
</dbReference>
<reference evidence="5 6" key="1">
    <citation type="submission" date="2009-04" db="EMBL/GenBank/DDBJ databases">
        <authorList>
            <person name="Qin X."/>
            <person name="Bachman B."/>
            <person name="Battles P."/>
            <person name="Bell A."/>
            <person name="Bess C."/>
            <person name="Bickham C."/>
            <person name="Chaboub L."/>
            <person name="Chen D."/>
            <person name="Coyle M."/>
            <person name="Deiros D.R."/>
            <person name="Dinh H."/>
            <person name="Forbes L."/>
            <person name="Fowler G."/>
            <person name="Francisco L."/>
            <person name="Fu Q."/>
            <person name="Gubbala S."/>
            <person name="Hale W."/>
            <person name="Han Y."/>
            <person name="Hemphill L."/>
            <person name="Highlander S.K."/>
            <person name="Hirani K."/>
            <person name="Hogues M."/>
            <person name="Jackson L."/>
            <person name="Jakkamsetti A."/>
            <person name="Javaid M."/>
            <person name="Jiang H."/>
            <person name="Korchina V."/>
            <person name="Kovar C."/>
            <person name="Lara F."/>
            <person name="Lee S."/>
            <person name="Mata R."/>
            <person name="Mathew T."/>
            <person name="Moen C."/>
            <person name="Morales K."/>
            <person name="Munidasa M."/>
            <person name="Nazareth L."/>
            <person name="Ngo R."/>
            <person name="Nguyen L."/>
            <person name="Okwuonu G."/>
            <person name="Ongeri F."/>
            <person name="Patil S."/>
            <person name="Petrosino J."/>
            <person name="Pham C."/>
            <person name="Pham P."/>
            <person name="Pu L.-L."/>
            <person name="Puazo M."/>
            <person name="Raj R."/>
            <person name="Reid J."/>
            <person name="Rouhana J."/>
            <person name="Saada N."/>
            <person name="Shang Y."/>
            <person name="Simmons D."/>
            <person name="Thornton R."/>
            <person name="Warren J."/>
            <person name="Weissenberger G."/>
            <person name="Zhang J."/>
            <person name="Zhang L."/>
            <person name="Zhou C."/>
            <person name="Zhu D."/>
            <person name="Muzny D."/>
            <person name="Worley K."/>
            <person name="Gibbs R."/>
        </authorList>
    </citation>
    <scope>NUCLEOTIDE SEQUENCE [LARGE SCALE GENOMIC DNA]</scope>
    <source>
        <strain evidence="5 6">ATCC 43531</strain>
    </source>
</reference>
<evidence type="ECO:0000256" key="3">
    <source>
        <dbReference type="SAM" id="Phobius"/>
    </source>
</evidence>
<dbReference type="Gene3D" id="3.60.21.10">
    <property type="match status" value="1"/>
</dbReference>
<keyword evidence="3" id="KW-0812">Transmembrane</keyword>
<dbReference type="InterPro" id="IPR051158">
    <property type="entry name" value="Metallophosphoesterase_sf"/>
</dbReference>
<dbReference type="GO" id="GO:0009245">
    <property type="term" value="P:lipid A biosynthetic process"/>
    <property type="evidence" value="ECO:0007669"/>
    <property type="project" value="TreeGrafter"/>
</dbReference>
<dbReference type="InterPro" id="IPR029052">
    <property type="entry name" value="Metallo-depent_PP-like"/>
</dbReference>
<dbReference type="Pfam" id="PF00149">
    <property type="entry name" value="Metallophos"/>
    <property type="match status" value="1"/>
</dbReference>
<dbReference type="STRING" id="638302.HMPREF0908_1183"/>
<dbReference type="Proteomes" id="UP000005309">
    <property type="component" value="Unassembled WGS sequence"/>
</dbReference>
<dbReference type="RefSeq" id="WP_006689917.1">
    <property type="nucleotide sequence ID" value="NZ_GG694006.1"/>
</dbReference>
<name>C4V3T9_9FIRM</name>
<dbReference type="HOGENOM" id="CLU_025443_5_3_9"/>
<dbReference type="EMBL" id="ACLA01000018">
    <property type="protein sequence ID" value="EEQ48508.1"/>
    <property type="molecule type" value="Genomic_DNA"/>
</dbReference>
<dbReference type="SUPFAM" id="SSF56300">
    <property type="entry name" value="Metallo-dependent phosphatases"/>
    <property type="match status" value="1"/>
</dbReference>
<dbReference type="InterPro" id="IPR004843">
    <property type="entry name" value="Calcineurin-like_PHP"/>
</dbReference>
<accession>C4V3T9</accession>
<sequence length="388" mass="42373">MPIFVLILVSAIALIAGLSVFFLRYLTEGRRLRAARAAIVLFDVLGVGAMLFLFASHRTEGWAGMLALPIFLGYVAQIIALLLTMLAVLVRAAVRRMRGVPYSPARRRVLQCAALYPTAGALLGSYGAFIERTSAVRHDYRIPVRNLPSEAEGLVIAQISDVHLGAFFSVEEFDALLTETAAGGADLLAVTGDLFDAEHLNEAAAAVLEAHAEDFPRGIWYCIGNHEYFRRNALPIVTQMARRGRVHVLLNAAECVPGCGALYLAGTDYPFARGDAFYTEKAEFFAAAMEDVPVHAVTVLLAHHPEFIDDAAADGRVPLTLTGHTHGSQFGILGQPIFPVFKYTRGMVRIGENYGYVHTGNGSWFPLRIGCPPETAYFRLEQATYELD</sequence>
<organism evidence="5 6">
    <name type="scientific">Selenomonas flueggei ATCC 43531</name>
    <dbReference type="NCBI Taxonomy" id="638302"/>
    <lineage>
        <taxon>Bacteria</taxon>
        <taxon>Bacillati</taxon>
        <taxon>Bacillota</taxon>
        <taxon>Negativicutes</taxon>
        <taxon>Selenomonadales</taxon>
        <taxon>Selenomonadaceae</taxon>
        <taxon>Selenomonas</taxon>
    </lineage>
</organism>
<keyword evidence="3" id="KW-0472">Membrane</keyword>
<evidence type="ECO:0000256" key="1">
    <source>
        <dbReference type="ARBA" id="ARBA00022723"/>
    </source>
</evidence>
<dbReference type="GO" id="GO:0046872">
    <property type="term" value="F:metal ion binding"/>
    <property type="evidence" value="ECO:0007669"/>
    <property type="project" value="UniProtKB-KW"/>
</dbReference>
<dbReference type="PANTHER" id="PTHR31302:SF31">
    <property type="entry name" value="PHOSPHODIESTERASE YAEI"/>
    <property type="match status" value="1"/>
</dbReference>
<keyword evidence="1" id="KW-0479">Metal-binding</keyword>
<gene>
    <name evidence="5" type="ORF">HMPREF0908_1183</name>
</gene>
<dbReference type="AlphaFoldDB" id="C4V3T9"/>
<feature type="transmembrane region" description="Helical" evidence="3">
    <location>
        <begin position="109"/>
        <end position="129"/>
    </location>
</feature>